<dbReference type="PROSITE" id="PS51832">
    <property type="entry name" value="HD_GYP"/>
    <property type="match status" value="1"/>
</dbReference>
<dbReference type="AlphaFoldDB" id="A0AAE9N3D1"/>
<dbReference type="EMBL" id="CP050468">
    <property type="protein sequence ID" value="UTZ28948.1"/>
    <property type="molecule type" value="Genomic_DNA"/>
</dbReference>
<protein>
    <submittedName>
        <fullName evidence="2">Transcriptional regulator</fullName>
    </submittedName>
</protein>
<gene>
    <name evidence="2" type="ORF">HB761_19990</name>
</gene>
<accession>A0AAE9N3D1</accession>
<dbReference type="PANTHER" id="PTHR45228:SF9">
    <property type="entry name" value="3'3'-CGAMP-SPECIFIC PHOSPHODIESTERASE 2"/>
    <property type="match status" value="1"/>
</dbReference>
<proteinExistence type="predicted"/>
<organism evidence="2 3">
    <name type="scientific">Vibrio campbellii</name>
    <dbReference type="NCBI Taxonomy" id="680"/>
    <lineage>
        <taxon>Bacteria</taxon>
        <taxon>Pseudomonadati</taxon>
        <taxon>Pseudomonadota</taxon>
        <taxon>Gammaproteobacteria</taxon>
        <taxon>Vibrionales</taxon>
        <taxon>Vibrionaceae</taxon>
        <taxon>Vibrio</taxon>
    </lineage>
</organism>
<dbReference type="Pfam" id="PF13487">
    <property type="entry name" value="HD_5"/>
    <property type="match status" value="1"/>
</dbReference>
<evidence type="ECO:0000259" key="1">
    <source>
        <dbReference type="PROSITE" id="PS51832"/>
    </source>
</evidence>
<dbReference type="SUPFAM" id="SSF109604">
    <property type="entry name" value="HD-domain/PDEase-like"/>
    <property type="match status" value="1"/>
</dbReference>
<sequence>MKGEEIHLFALIVAIADVSDALLSGRCYKRAWTIEEVVELFKREQGKHFDPALSQLLLDNLDDFIEMRFMYPDNDI</sequence>
<dbReference type="Gene3D" id="1.10.3210.10">
    <property type="entry name" value="Hypothetical protein af1432"/>
    <property type="match status" value="1"/>
</dbReference>
<reference evidence="2" key="1">
    <citation type="submission" date="2020-03" db="EMBL/GenBank/DDBJ databases">
        <title>Five strains of Vibrio campbellii isolated from Mariana Trench.</title>
        <authorList>
            <person name="Liang J."/>
            <person name="Zhang X.-H."/>
        </authorList>
    </citation>
    <scope>NUCLEOTIDE SEQUENCE</scope>
    <source>
        <strain evidence="2">LJC014</strain>
    </source>
</reference>
<dbReference type="PANTHER" id="PTHR45228">
    <property type="entry name" value="CYCLIC DI-GMP PHOSPHODIESTERASE TM_0186-RELATED"/>
    <property type="match status" value="1"/>
</dbReference>
<dbReference type="InterPro" id="IPR037522">
    <property type="entry name" value="HD_GYP_dom"/>
</dbReference>
<dbReference type="Proteomes" id="UP001058687">
    <property type="component" value="Chromosome 2"/>
</dbReference>
<feature type="domain" description="HD-GYP" evidence="1">
    <location>
        <begin position="1"/>
        <end position="73"/>
    </location>
</feature>
<evidence type="ECO:0000313" key="2">
    <source>
        <dbReference type="EMBL" id="UTZ28948.1"/>
    </source>
</evidence>
<evidence type="ECO:0000313" key="3">
    <source>
        <dbReference type="Proteomes" id="UP001058687"/>
    </source>
</evidence>
<dbReference type="InterPro" id="IPR052020">
    <property type="entry name" value="Cyclic_di-GMP/3'3'-cGAMP_PDE"/>
</dbReference>
<name>A0AAE9N3D1_9VIBR</name>